<dbReference type="AlphaFoldDB" id="A0A9J6QYT1"/>
<gene>
    <name evidence="4" type="ORF">OBO34_20200</name>
</gene>
<feature type="compositionally biased region" description="Basic and acidic residues" evidence="1">
    <location>
        <begin position="353"/>
        <end position="386"/>
    </location>
</feature>
<protein>
    <submittedName>
        <fullName evidence="4">Zinc ribbon domain-containing protein</fullName>
    </submittedName>
</protein>
<keyword evidence="2" id="KW-0472">Membrane</keyword>
<dbReference type="EMBL" id="JAOSHN010000012">
    <property type="protein sequence ID" value="MCU7380639.1"/>
    <property type="molecule type" value="Genomic_DNA"/>
</dbReference>
<feature type="compositionally biased region" description="Acidic residues" evidence="1">
    <location>
        <begin position="611"/>
        <end position="625"/>
    </location>
</feature>
<accession>A0A9J6QYT1</accession>
<evidence type="ECO:0000313" key="5">
    <source>
        <dbReference type="Proteomes" id="UP001065549"/>
    </source>
</evidence>
<reference evidence="4" key="1">
    <citation type="submission" date="2022-09" db="EMBL/GenBank/DDBJ databases">
        <title>Culturomic study of gut microbiota in children with autism spectrum disorder.</title>
        <authorList>
            <person name="Efimov B.A."/>
            <person name="Chaplin A.V."/>
            <person name="Sokolova S.R."/>
            <person name="Pikina A.P."/>
            <person name="Korzhanova M."/>
            <person name="Belova V."/>
            <person name="Korostin D."/>
        </authorList>
    </citation>
    <scope>NUCLEOTIDE SEQUENCE</scope>
    <source>
        <strain evidence="4">ASD5510</strain>
    </source>
</reference>
<name>A0A9J6QYT1_9FIRM</name>
<dbReference type="RefSeq" id="WP_253020989.1">
    <property type="nucleotide sequence ID" value="NZ_JAOSHN010000012.1"/>
</dbReference>
<feature type="region of interest" description="Disordered" evidence="1">
    <location>
        <begin position="28"/>
        <end position="62"/>
    </location>
</feature>
<feature type="region of interest" description="Disordered" evidence="1">
    <location>
        <begin position="530"/>
        <end position="555"/>
    </location>
</feature>
<dbReference type="InterPro" id="IPR026870">
    <property type="entry name" value="Zinc_ribbon_dom"/>
</dbReference>
<dbReference type="Proteomes" id="UP001065549">
    <property type="component" value="Unassembled WGS sequence"/>
</dbReference>
<feature type="region of interest" description="Disordered" evidence="1">
    <location>
        <begin position="343"/>
        <end position="386"/>
    </location>
</feature>
<sequence>MYCRNCGQKLADGDKFCSSCGEKTILASENDKPENLAADAEEKTSHAQAEGQPEEKAPLFEPFDFKSLDLGIDLGLDDSAGKSKESGSVTPPVEDFDWNIHTFPGQRVEKTEEIDFNWSMSPEELEAAQHRSAPAQTHTAETKPAGEIVQETINSADAKPQPASETIKQPDEGQKPQAASSLEEELFGGLDSKADEARKQSEQIDKFFTFNKKNEEFQKLLDREYEKIKSGNILSEEMNTAAAASEEKFASRKPEDPMEELFAAEGVVKSYEPKPVETDVLDRIEAAEAEKKAREEAARIIEEEKAKAREEEAAKAKAEAEALAKAQAAEEAARLRLEEEAKRAADARAAQEAAEREKERAAAREDTEAAMKAEAEKARIEQEEAEAKLAQEAARLRAEAEARAKAEAEAKAKAEAEAKAAAEARAKAEAQAKAREEAIARAKAEEEAKAAAAKAAEEDPLNHISEMVRARETFFGQQSLEDALKENEPLQEEQPIPEKTKAVDKAAILAGMATASEMVQRDRQAAAAEAAAKVAPQEEIPVEDFASEPVDMPDFLGHFEEEPAASVPAADTIEEIDILDELQDLSVEAEPARSAEELEEIPAELFSFDDLMGEEPQDPAPDEPAAEAKPVSDETLIMSEESVADILNNQTEPAQQPMDATMVFPSDYSPAEDISEAIEQTGIADHMEFEDEEDEDEEEKGGKGRVVLKVFLVILIILLAIEIAGVVIKLTAPNSGAAKFIDSQLNKVIHLFTGNDAEYTFAMEKEDIREEPMEDKTTLIQAEMGKNKDGNIAAIEYNADLKFDPDKKYENQDLNLTQKLADVTWYKDAENKQVYYDQAIVGAIIAYDSQKVNLINNNDTSVLNLMQQGTDLYKEVKQLGKKGMKETFKTLKIGEIRQAGSSYFVWVSEKVSDTQNGSKQNSTTKRIYELQPDNEIMKVVASYEI</sequence>
<feature type="region of interest" description="Disordered" evidence="1">
    <location>
        <begin position="124"/>
        <end position="200"/>
    </location>
</feature>
<feature type="domain" description="Zinc-ribbon" evidence="3">
    <location>
        <begin position="2"/>
        <end position="22"/>
    </location>
</feature>
<feature type="region of interest" description="Disordered" evidence="1">
    <location>
        <begin position="611"/>
        <end position="631"/>
    </location>
</feature>
<feature type="compositionally biased region" description="Basic and acidic residues" evidence="1">
    <location>
        <begin position="53"/>
        <end position="62"/>
    </location>
</feature>
<feature type="region of interest" description="Disordered" evidence="1">
    <location>
        <begin position="74"/>
        <end position="100"/>
    </location>
</feature>
<evidence type="ECO:0000313" key="4">
    <source>
        <dbReference type="EMBL" id="MCU7380639.1"/>
    </source>
</evidence>
<feature type="region of interest" description="Disordered" evidence="1">
    <location>
        <begin position="407"/>
        <end position="458"/>
    </location>
</feature>
<feature type="compositionally biased region" description="Basic and acidic residues" evidence="1">
    <location>
        <begin position="29"/>
        <end position="45"/>
    </location>
</feature>
<dbReference type="Pfam" id="PF13240">
    <property type="entry name" value="Zn_Ribbon_1"/>
    <property type="match status" value="1"/>
</dbReference>
<organism evidence="4 5">
    <name type="scientific">Hominibacterium faecale</name>
    <dbReference type="NCBI Taxonomy" id="2839743"/>
    <lineage>
        <taxon>Bacteria</taxon>
        <taxon>Bacillati</taxon>
        <taxon>Bacillota</taxon>
        <taxon>Clostridia</taxon>
        <taxon>Peptostreptococcales</taxon>
        <taxon>Anaerovoracaceae</taxon>
        <taxon>Hominibacterium</taxon>
    </lineage>
</organism>
<proteinExistence type="predicted"/>
<evidence type="ECO:0000259" key="3">
    <source>
        <dbReference type="Pfam" id="PF13240"/>
    </source>
</evidence>
<keyword evidence="2" id="KW-1133">Transmembrane helix</keyword>
<evidence type="ECO:0000256" key="2">
    <source>
        <dbReference type="SAM" id="Phobius"/>
    </source>
</evidence>
<keyword evidence="5" id="KW-1185">Reference proteome</keyword>
<keyword evidence="2" id="KW-0812">Transmembrane</keyword>
<evidence type="ECO:0000256" key="1">
    <source>
        <dbReference type="SAM" id="MobiDB-lite"/>
    </source>
</evidence>
<comment type="caution">
    <text evidence="4">The sequence shown here is derived from an EMBL/GenBank/DDBJ whole genome shotgun (WGS) entry which is preliminary data.</text>
</comment>
<feature type="transmembrane region" description="Helical" evidence="2">
    <location>
        <begin position="706"/>
        <end position="728"/>
    </location>
</feature>